<dbReference type="AlphaFoldDB" id="A0A8H3GLU6"/>
<gene>
    <name evidence="1" type="ORF">RDB_LOCUS97211</name>
</gene>
<protein>
    <submittedName>
        <fullName evidence="1">Uncharacterized protein</fullName>
    </submittedName>
</protein>
<organism evidence="1 2">
    <name type="scientific">Rhizoctonia solani</name>
    <dbReference type="NCBI Taxonomy" id="456999"/>
    <lineage>
        <taxon>Eukaryota</taxon>
        <taxon>Fungi</taxon>
        <taxon>Dikarya</taxon>
        <taxon>Basidiomycota</taxon>
        <taxon>Agaricomycotina</taxon>
        <taxon>Agaricomycetes</taxon>
        <taxon>Cantharellales</taxon>
        <taxon>Ceratobasidiaceae</taxon>
        <taxon>Rhizoctonia</taxon>
    </lineage>
</organism>
<evidence type="ECO:0000313" key="1">
    <source>
        <dbReference type="EMBL" id="CAE6457093.1"/>
    </source>
</evidence>
<proteinExistence type="predicted"/>
<dbReference type="EMBL" id="CAJMWR010003259">
    <property type="protein sequence ID" value="CAE6457093.1"/>
    <property type="molecule type" value="Genomic_DNA"/>
</dbReference>
<comment type="caution">
    <text evidence="1">The sequence shown here is derived from an EMBL/GenBank/DDBJ whole genome shotgun (WGS) entry which is preliminary data.</text>
</comment>
<evidence type="ECO:0000313" key="2">
    <source>
        <dbReference type="Proteomes" id="UP000663840"/>
    </source>
</evidence>
<dbReference type="Proteomes" id="UP000663840">
    <property type="component" value="Unassembled WGS sequence"/>
</dbReference>
<feature type="non-terminal residue" evidence="1">
    <location>
        <position position="1"/>
    </location>
</feature>
<name>A0A8H3GLU6_9AGAM</name>
<reference evidence="1" key="1">
    <citation type="submission" date="2021-01" db="EMBL/GenBank/DDBJ databases">
        <authorList>
            <person name="Kaushik A."/>
        </authorList>
    </citation>
    <scope>NUCLEOTIDE SEQUENCE</scope>
    <source>
        <strain evidence="1">AG1-1A</strain>
    </source>
</reference>
<accession>A0A8H3GLU6</accession>
<sequence length="183" mass="20250">SNRTWINCSLCIENNVGLPELLRAVPFQPRSARPLTLSTPITTGLMPSLAIRCQFTSSLSSLKAKLTTCKKTVARFRIRTSSSSDNRRSIEGERRHVQGLGYIKADVSPRRSRKAAAEAKYGNRTTSNEIVRASDIVSGLLFSVLLEPIQFRSQTTVDGFAYDRLEADSIGIHVVPLPTYPLQ</sequence>